<feature type="transmembrane region" description="Helical" evidence="1">
    <location>
        <begin position="133"/>
        <end position="153"/>
    </location>
</feature>
<dbReference type="AlphaFoldDB" id="A0AAW1C1Q4"/>
<evidence type="ECO:0000256" key="1">
    <source>
        <dbReference type="SAM" id="Phobius"/>
    </source>
</evidence>
<evidence type="ECO:0000313" key="3">
    <source>
        <dbReference type="Proteomes" id="UP001474421"/>
    </source>
</evidence>
<dbReference type="PANTHER" id="PTHR13411">
    <property type="entry name" value="PLASMINOGEN RECEPTOR (KT)"/>
    <property type="match status" value="1"/>
</dbReference>
<sequence>MNWLVLDQWQCQMDSLRLLHFHQHVLHIPLEVTNAMKLEERQTWRELHITALGELRPEVLCILGQLAEILSERRSPGKIKMGFIFSKSVNENLKNQQEFMLMNSRLQLERQLLMQNQMRERQMAMQIAGTREFLKYFGSFYALMTVGLTIGAIKNKKPQLFIPIIPLSFILAHQYDKGYGTLLQRMKSEAENIIDTDYAMLEMPKGAITFDDLEKARRAQSRFFIEK</sequence>
<comment type="caution">
    <text evidence="2">The sequence shown here is derived from an EMBL/GenBank/DDBJ whole genome shotgun (WGS) entry which is preliminary data.</text>
</comment>
<evidence type="ECO:0000313" key="2">
    <source>
        <dbReference type="EMBL" id="KAK9408160.1"/>
    </source>
</evidence>
<dbReference type="Pfam" id="PF10166">
    <property type="entry name" value="DUF2368"/>
    <property type="match status" value="1"/>
</dbReference>
<keyword evidence="3" id="KW-1185">Reference proteome</keyword>
<gene>
    <name evidence="2" type="ORF">NXF25_006934</name>
</gene>
<keyword evidence="1" id="KW-0812">Transmembrane</keyword>
<dbReference type="GO" id="GO:0005886">
    <property type="term" value="C:plasma membrane"/>
    <property type="evidence" value="ECO:0007669"/>
    <property type="project" value="InterPro"/>
</dbReference>
<dbReference type="Proteomes" id="UP001474421">
    <property type="component" value="Unassembled WGS sequence"/>
</dbReference>
<organism evidence="2 3">
    <name type="scientific">Crotalus adamanteus</name>
    <name type="common">Eastern diamondback rattlesnake</name>
    <dbReference type="NCBI Taxonomy" id="8729"/>
    <lineage>
        <taxon>Eukaryota</taxon>
        <taxon>Metazoa</taxon>
        <taxon>Chordata</taxon>
        <taxon>Craniata</taxon>
        <taxon>Vertebrata</taxon>
        <taxon>Euteleostomi</taxon>
        <taxon>Lepidosauria</taxon>
        <taxon>Squamata</taxon>
        <taxon>Bifurcata</taxon>
        <taxon>Unidentata</taxon>
        <taxon>Episquamata</taxon>
        <taxon>Toxicofera</taxon>
        <taxon>Serpentes</taxon>
        <taxon>Colubroidea</taxon>
        <taxon>Viperidae</taxon>
        <taxon>Crotalinae</taxon>
        <taxon>Crotalus</taxon>
    </lineage>
</organism>
<accession>A0AAW1C1Q4</accession>
<dbReference type="PANTHER" id="PTHR13411:SF6">
    <property type="entry name" value="PLASMINOGEN RECEPTOR (KT)"/>
    <property type="match status" value="1"/>
</dbReference>
<dbReference type="GO" id="GO:0010756">
    <property type="term" value="P:positive regulation of plasminogen activation"/>
    <property type="evidence" value="ECO:0007669"/>
    <property type="project" value="InterPro"/>
</dbReference>
<name>A0AAW1C1Q4_CROAD</name>
<keyword evidence="2" id="KW-0675">Receptor</keyword>
<keyword evidence="1" id="KW-0472">Membrane</keyword>
<dbReference type="InterPro" id="IPR019319">
    <property type="entry name" value="Plg-R(KT)"/>
</dbReference>
<proteinExistence type="predicted"/>
<keyword evidence="1" id="KW-1133">Transmembrane helix</keyword>
<dbReference type="EMBL" id="JAOTOJ010000002">
    <property type="protein sequence ID" value="KAK9408160.1"/>
    <property type="molecule type" value="Genomic_DNA"/>
</dbReference>
<reference evidence="2 3" key="1">
    <citation type="journal article" date="2024" name="Proc. Natl. Acad. Sci. U.S.A.">
        <title>The genetic regulatory architecture and epigenomic basis for age-related changes in rattlesnake venom.</title>
        <authorList>
            <person name="Hogan M.P."/>
            <person name="Holding M.L."/>
            <person name="Nystrom G.S."/>
            <person name="Colston T.J."/>
            <person name="Bartlett D.A."/>
            <person name="Mason A.J."/>
            <person name="Ellsworth S.A."/>
            <person name="Rautsaw R.M."/>
            <person name="Lawrence K.C."/>
            <person name="Strickland J.L."/>
            <person name="He B."/>
            <person name="Fraser P."/>
            <person name="Margres M.J."/>
            <person name="Gilbert D.M."/>
            <person name="Gibbs H.L."/>
            <person name="Parkinson C.L."/>
            <person name="Rokyta D.R."/>
        </authorList>
    </citation>
    <scope>NUCLEOTIDE SEQUENCE [LARGE SCALE GENOMIC DNA]</scope>
    <source>
        <strain evidence="2">DRR0105</strain>
    </source>
</reference>
<protein>
    <submittedName>
        <fullName evidence="2">Plasminogen receptor KT</fullName>
    </submittedName>
</protein>